<name>A0ABD5UGS8_9EURY</name>
<evidence type="ECO:0000259" key="1">
    <source>
        <dbReference type="Pfam" id="PF03551"/>
    </source>
</evidence>
<comment type="caution">
    <text evidence="2">The sequence shown here is derived from an EMBL/GenBank/DDBJ whole genome shotgun (WGS) entry which is preliminary data.</text>
</comment>
<dbReference type="InterPro" id="IPR036388">
    <property type="entry name" value="WH-like_DNA-bd_sf"/>
</dbReference>
<protein>
    <submittedName>
        <fullName evidence="2">PadR family transcriptional regulator</fullName>
    </submittedName>
</protein>
<dbReference type="InterPro" id="IPR005149">
    <property type="entry name" value="Tscrpt_reg_PadR_N"/>
</dbReference>
<dbReference type="Proteomes" id="UP001596406">
    <property type="component" value="Unassembled WGS sequence"/>
</dbReference>
<evidence type="ECO:0000313" key="2">
    <source>
        <dbReference type="EMBL" id="MFC6838407.1"/>
    </source>
</evidence>
<sequence>MDLFELTGIQRDLLYVIAGFDKPSGQELKSELEDQTGDDITHGRLYPNLDTLVNSGYVEKGELDRRTNWYRLAEKGRQALTSRHEWEDSYIAEEPTLNPRGQ</sequence>
<organism evidence="2 3">
    <name type="scientific">Halomarina ordinaria</name>
    <dbReference type="NCBI Taxonomy" id="3033939"/>
    <lineage>
        <taxon>Archaea</taxon>
        <taxon>Methanobacteriati</taxon>
        <taxon>Methanobacteriota</taxon>
        <taxon>Stenosarchaea group</taxon>
        <taxon>Halobacteria</taxon>
        <taxon>Halobacteriales</taxon>
        <taxon>Natronomonadaceae</taxon>
        <taxon>Halomarina</taxon>
    </lineage>
</organism>
<dbReference type="RefSeq" id="WP_304450095.1">
    <property type="nucleotide sequence ID" value="NZ_JARRAH010000005.1"/>
</dbReference>
<evidence type="ECO:0000313" key="3">
    <source>
        <dbReference type="Proteomes" id="UP001596406"/>
    </source>
</evidence>
<dbReference type="SUPFAM" id="SSF46785">
    <property type="entry name" value="Winged helix' DNA-binding domain"/>
    <property type="match status" value="1"/>
</dbReference>
<reference evidence="2 3" key="1">
    <citation type="journal article" date="2019" name="Int. J. Syst. Evol. Microbiol.">
        <title>The Global Catalogue of Microorganisms (GCM) 10K type strain sequencing project: providing services to taxonomists for standard genome sequencing and annotation.</title>
        <authorList>
            <consortium name="The Broad Institute Genomics Platform"/>
            <consortium name="The Broad Institute Genome Sequencing Center for Infectious Disease"/>
            <person name="Wu L."/>
            <person name="Ma J."/>
        </authorList>
    </citation>
    <scope>NUCLEOTIDE SEQUENCE [LARGE SCALE GENOMIC DNA]</scope>
    <source>
        <strain evidence="2 3">PSRA2</strain>
    </source>
</reference>
<proteinExistence type="predicted"/>
<keyword evidence="3" id="KW-1185">Reference proteome</keyword>
<dbReference type="AlphaFoldDB" id="A0ABD5UGS8"/>
<dbReference type="EMBL" id="JBHSXM010000005">
    <property type="protein sequence ID" value="MFC6838407.1"/>
    <property type="molecule type" value="Genomic_DNA"/>
</dbReference>
<gene>
    <name evidence="2" type="ORF">ACFQHK_18145</name>
</gene>
<dbReference type="InterPro" id="IPR036390">
    <property type="entry name" value="WH_DNA-bd_sf"/>
</dbReference>
<dbReference type="Gene3D" id="1.10.10.10">
    <property type="entry name" value="Winged helix-like DNA-binding domain superfamily/Winged helix DNA-binding domain"/>
    <property type="match status" value="1"/>
</dbReference>
<accession>A0ABD5UGS8</accession>
<feature type="domain" description="Transcription regulator PadR N-terminal" evidence="1">
    <location>
        <begin position="14"/>
        <end position="81"/>
    </location>
</feature>
<dbReference type="Pfam" id="PF03551">
    <property type="entry name" value="PadR"/>
    <property type="match status" value="1"/>
</dbReference>